<accession>A0ABW3XG89</accession>
<dbReference type="SUPFAM" id="SSF53335">
    <property type="entry name" value="S-adenosyl-L-methionine-dependent methyltransferases"/>
    <property type="match status" value="1"/>
</dbReference>
<dbReference type="Pfam" id="PF02384">
    <property type="entry name" value="N6_Mtase"/>
    <property type="match status" value="1"/>
</dbReference>
<organism evidence="4 5">
    <name type="scientific">Streptomyces kaempferi</name>
    <dbReference type="NCBI Taxonomy" id="333725"/>
    <lineage>
        <taxon>Bacteria</taxon>
        <taxon>Bacillati</taxon>
        <taxon>Actinomycetota</taxon>
        <taxon>Actinomycetes</taxon>
        <taxon>Kitasatosporales</taxon>
        <taxon>Streptomycetaceae</taxon>
        <taxon>Streptomyces</taxon>
    </lineage>
</organism>
<dbReference type="InterPro" id="IPR003356">
    <property type="entry name" value="DNA_methylase_A-5"/>
</dbReference>
<dbReference type="Gene3D" id="3.40.50.150">
    <property type="entry name" value="Vaccinia Virus protein VP39"/>
    <property type="match status" value="1"/>
</dbReference>
<dbReference type="InterPro" id="IPR052916">
    <property type="entry name" value="Type-I_RE_MTase_Subunit"/>
</dbReference>
<dbReference type="RefSeq" id="WP_381328525.1">
    <property type="nucleotide sequence ID" value="NZ_JBHTMM010000026.1"/>
</dbReference>
<evidence type="ECO:0000313" key="5">
    <source>
        <dbReference type="Proteomes" id="UP001597058"/>
    </source>
</evidence>
<sequence>MPEPAESPTVSVPLAEVARIAGVGRAAVSNWRRRHETFPAPIGGTDASPLFSLAEIEAWLHREGKIKTAVEPLERLWPEYEALGDRDAMGFLVAQVGLRLCGEPGRPADGPPAAAGVLDERQSGLLKRTLELAGTKGPAETFGFLLERWLRTHVRQIAVTPGPLAELMTDIAAVVHDGAVRTVLDPACGTGTLLLSAGRRWGDSEGGSGLAELRGQDRDPVLASLTRAQLAVAGYTGAAPPEITVLAADTLRADAHADVRADVVLCNPPANERDWGHAELATDARWAFGQPPRTESELAWVQHIAAALAPGGVGVMVLPPAVAARRAGRRIRAGLLRAGVLRTVIALPPGAAPPRGVGLHVWVLRAGGTGEEPGASPAEITLVDTAARQSGPGAMGAGGVDWVQITEQVVKALLGAGGPGNVTVPVIDLLDEEVDLTPARHIPRGRAADLIGLRRSWARFDAHAGELRDAAGVLSALEPVDAGDVAPLITVADLERAGALEIRGGQALPEAEVERGARPADGARVLTGLRLPGGPELWLPARAVTEGEKTGALTVTASQDVVVSMLARDFDVHVDTEAPSVLGPQLCALRVDPSVLDPWFLAGCLRAPDNARRAGTHASTTSRVDVRRLRVPRFSLEEQRRYGEIYRRITTFERELQGLRRVGCELVRSLGDLLSHGQLPRA</sequence>
<feature type="domain" description="DNA methylase adenine-specific" evidence="3">
    <location>
        <begin position="160"/>
        <end position="366"/>
    </location>
</feature>
<dbReference type="CDD" id="cd02440">
    <property type="entry name" value="AdoMet_MTases"/>
    <property type="match status" value="1"/>
</dbReference>
<dbReference type="PANTHER" id="PTHR42998:SF1">
    <property type="entry name" value="TYPE I RESTRICTION ENZYME HINDI METHYLASE SUBUNIT"/>
    <property type="match status" value="1"/>
</dbReference>
<name>A0ABW3XG89_9ACTN</name>
<dbReference type="GO" id="GO:0032259">
    <property type="term" value="P:methylation"/>
    <property type="evidence" value="ECO:0007669"/>
    <property type="project" value="UniProtKB-KW"/>
</dbReference>
<dbReference type="PRINTS" id="PR00507">
    <property type="entry name" value="N12N6MTFRASE"/>
</dbReference>
<dbReference type="InterPro" id="IPR029063">
    <property type="entry name" value="SAM-dependent_MTases_sf"/>
</dbReference>
<dbReference type="GO" id="GO:0008168">
    <property type="term" value="F:methyltransferase activity"/>
    <property type="evidence" value="ECO:0007669"/>
    <property type="project" value="UniProtKB-KW"/>
</dbReference>
<protein>
    <submittedName>
        <fullName evidence="4">N-6 DNA methylase</fullName>
    </submittedName>
</protein>
<dbReference type="PANTHER" id="PTHR42998">
    <property type="entry name" value="TYPE I RESTRICTION ENZYME HINDVIIP M PROTEIN-RELATED"/>
    <property type="match status" value="1"/>
</dbReference>
<dbReference type="Proteomes" id="UP001597058">
    <property type="component" value="Unassembled WGS sequence"/>
</dbReference>
<gene>
    <name evidence="4" type="ORF">ACFQ5X_21250</name>
</gene>
<reference evidence="5" key="1">
    <citation type="journal article" date="2019" name="Int. J. Syst. Evol. Microbiol.">
        <title>The Global Catalogue of Microorganisms (GCM) 10K type strain sequencing project: providing services to taxonomists for standard genome sequencing and annotation.</title>
        <authorList>
            <consortium name="The Broad Institute Genomics Platform"/>
            <consortium name="The Broad Institute Genome Sequencing Center for Infectious Disease"/>
            <person name="Wu L."/>
            <person name="Ma J."/>
        </authorList>
    </citation>
    <scope>NUCLEOTIDE SEQUENCE [LARGE SCALE GENOMIC DNA]</scope>
    <source>
        <strain evidence="5">CGMCC 4.7020</strain>
    </source>
</reference>
<evidence type="ECO:0000256" key="2">
    <source>
        <dbReference type="ARBA" id="ARBA00023125"/>
    </source>
</evidence>
<evidence type="ECO:0000313" key="4">
    <source>
        <dbReference type="EMBL" id="MFD1308370.1"/>
    </source>
</evidence>
<evidence type="ECO:0000259" key="3">
    <source>
        <dbReference type="Pfam" id="PF02384"/>
    </source>
</evidence>
<dbReference type="Gene3D" id="3.90.220.20">
    <property type="entry name" value="DNA methylase specificity domains"/>
    <property type="match status" value="1"/>
</dbReference>
<evidence type="ECO:0000256" key="1">
    <source>
        <dbReference type="ARBA" id="ARBA00022747"/>
    </source>
</evidence>
<proteinExistence type="predicted"/>
<comment type="caution">
    <text evidence="4">The sequence shown here is derived from an EMBL/GenBank/DDBJ whole genome shotgun (WGS) entry which is preliminary data.</text>
</comment>
<dbReference type="EMBL" id="JBHTMM010000026">
    <property type="protein sequence ID" value="MFD1308370.1"/>
    <property type="molecule type" value="Genomic_DNA"/>
</dbReference>
<keyword evidence="2" id="KW-0238">DNA-binding</keyword>
<keyword evidence="4" id="KW-0808">Transferase</keyword>
<dbReference type="InterPro" id="IPR044946">
    <property type="entry name" value="Restrct_endonuc_typeI_TRD_sf"/>
</dbReference>
<keyword evidence="5" id="KW-1185">Reference proteome</keyword>
<keyword evidence="4" id="KW-0489">Methyltransferase</keyword>
<keyword evidence="1" id="KW-0680">Restriction system</keyword>